<comment type="caution">
    <text evidence="3">The sequence shown here is derived from an EMBL/GenBank/DDBJ whole genome shotgun (WGS) entry which is preliminary data.</text>
</comment>
<sequence length="524" mass="55531">MTSPPPHAALSGRVDPPPYAGFRGPAAPSPYASGESGRLPAAGPAHAKRREPEETSARPAYASVPTAGVREPVRGRHRVPVNGPVNGAARASVAAWPIGALLLGYPLWWALGLGALSVVVLAVPMAVVLWRRRPISAPKGFGLWALLLTGYLVSALTLAETPDGTYGELNTGRVVGYLMRLAVYVSLLIMVLYLGNLTLEELPQRTLVRWLGALFLTAVAGGLLGVLAPRFEFTSPLEMVLPSWLGGNPFVANLIHPTAAQVQHVLGHASPRPEAPFEWANAWGSDVSVLVIWFVVGWWTYGGPYRRAAAVLLLAVAAVPVVYSLNRGLWIGLGISAAYLAVRGGRPLLAGLVTAVAGVAFLLSPLSGIVAQRLDNPQSNGIRAFTIATTVRVAASSPVIGFGNTRTAYGSHRTATTGRSAWCPDCGHPPLGSDGHLWLLLISQGFTGALLYVAFFAGAVRRYWTDRSPIGKAGTLVMILVLLYMVVYDGLVSALTLYLISFALLWRNGATTATGAFPGDRRRP</sequence>
<dbReference type="Proteomes" id="UP000651728">
    <property type="component" value="Unassembled WGS sequence"/>
</dbReference>
<keyword evidence="2" id="KW-0472">Membrane</keyword>
<dbReference type="RefSeq" id="WP_239101629.1">
    <property type="nucleotide sequence ID" value="NZ_BAABEJ010000024.1"/>
</dbReference>
<feature type="region of interest" description="Disordered" evidence="1">
    <location>
        <begin position="1"/>
        <end position="67"/>
    </location>
</feature>
<accession>A0ABQ4FK14</accession>
<feature type="transmembrane region" description="Helical" evidence="2">
    <location>
        <begin position="107"/>
        <end position="129"/>
    </location>
</feature>
<dbReference type="PANTHER" id="PTHR37422">
    <property type="entry name" value="TEICHURONIC ACID BIOSYNTHESIS PROTEIN TUAE"/>
    <property type="match status" value="1"/>
</dbReference>
<feature type="transmembrane region" description="Helical" evidence="2">
    <location>
        <begin position="476"/>
        <end position="500"/>
    </location>
</feature>
<evidence type="ECO:0000313" key="3">
    <source>
        <dbReference type="EMBL" id="GIH35137.1"/>
    </source>
</evidence>
<feature type="transmembrane region" description="Helical" evidence="2">
    <location>
        <begin position="280"/>
        <end position="299"/>
    </location>
</feature>
<feature type="transmembrane region" description="Helical" evidence="2">
    <location>
        <begin position="174"/>
        <end position="195"/>
    </location>
</feature>
<proteinExistence type="predicted"/>
<keyword evidence="2" id="KW-1133">Transmembrane helix</keyword>
<evidence type="ECO:0000256" key="2">
    <source>
        <dbReference type="SAM" id="Phobius"/>
    </source>
</evidence>
<protein>
    <recommendedName>
        <fullName evidence="5">O-antigen ligase domain-containing protein</fullName>
    </recommendedName>
</protein>
<organism evidence="3 4">
    <name type="scientific">Microbispora amethystogenes</name>
    <dbReference type="NCBI Taxonomy" id="1427754"/>
    <lineage>
        <taxon>Bacteria</taxon>
        <taxon>Bacillati</taxon>
        <taxon>Actinomycetota</taxon>
        <taxon>Actinomycetes</taxon>
        <taxon>Streptosporangiales</taxon>
        <taxon>Streptosporangiaceae</taxon>
        <taxon>Microbispora</taxon>
    </lineage>
</organism>
<dbReference type="EMBL" id="BOOB01000042">
    <property type="protein sequence ID" value="GIH35137.1"/>
    <property type="molecule type" value="Genomic_DNA"/>
</dbReference>
<keyword evidence="4" id="KW-1185">Reference proteome</keyword>
<feature type="transmembrane region" description="Helical" evidence="2">
    <location>
        <begin position="141"/>
        <end position="159"/>
    </location>
</feature>
<feature type="transmembrane region" description="Helical" evidence="2">
    <location>
        <begin position="311"/>
        <end position="342"/>
    </location>
</feature>
<feature type="transmembrane region" description="Helical" evidence="2">
    <location>
        <begin position="207"/>
        <end position="228"/>
    </location>
</feature>
<gene>
    <name evidence="3" type="ORF">Mam01_53010</name>
</gene>
<name>A0ABQ4FK14_9ACTN</name>
<feature type="transmembrane region" description="Helical" evidence="2">
    <location>
        <begin position="437"/>
        <end position="464"/>
    </location>
</feature>
<feature type="transmembrane region" description="Helical" evidence="2">
    <location>
        <begin position="382"/>
        <end position="403"/>
    </location>
</feature>
<reference evidence="3 4" key="1">
    <citation type="submission" date="2021-01" db="EMBL/GenBank/DDBJ databases">
        <title>Whole genome shotgun sequence of Microbispora amethystogenes NBRC 101907.</title>
        <authorList>
            <person name="Komaki H."/>
            <person name="Tamura T."/>
        </authorList>
    </citation>
    <scope>NUCLEOTIDE SEQUENCE [LARGE SCALE GENOMIC DNA]</scope>
    <source>
        <strain evidence="3 4">NBRC 101907</strain>
    </source>
</reference>
<feature type="transmembrane region" description="Helical" evidence="2">
    <location>
        <begin position="348"/>
        <end position="370"/>
    </location>
</feature>
<keyword evidence="2" id="KW-0812">Transmembrane</keyword>
<dbReference type="InterPro" id="IPR051533">
    <property type="entry name" value="WaaL-like"/>
</dbReference>
<evidence type="ECO:0008006" key="5">
    <source>
        <dbReference type="Google" id="ProtNLM"/>
    </source>
</evidence>
<evidence type="ECO:0000313" key="4">
    <source>
        <dbReference type="Proteomes" id="UP000651728"/>
    </source>
</evidence>
<dbReference type="PANTHER" id="PTHR37422:SF13">
    <property type="entry name" value="LIPOPOLYSACCHARIDE BIOSYNTHESIS PROTEIN PA4999-RELATED"/>
    <property type="match status" value="1"/>
</dbReference>
<evidence type="ECO:0000256" key="1">
    <source>
        <dbReference type="SAM" id="MobiDB-lite"/>
    </source>
</evidence>